<sequence length="132" mass="14583">MARPGVYAILPGPGGLLLTHQSQPTPEFQLPGGGVDAGEQPLHALHREVREETGWRIARPRRLGVFRRFTFMPEYDIWAEKICTIYVAHPVRQDGPPTEPGHAACWMNARDAALALGNPGDRHFVSKLLGLV</sequence>
<reference evidence="4 5" key="1">
    <citation type="submission" date="2019-03" db="EMBL/GenBank/DDBJ databases">
        <title>Genomic Encyclopedia of Type Strains, Phase IV (KMG-IV): sequencing the most valuable type-strain genomes for metagenomic binning, comparative biology and taxonomic classification.</title>
        <authorList>
            <person name="Goeker M."/>
        </authorList>
    </citation>
    <scope>NUCLEOTIDE SEQUENCE [LARGE SCALE GENOMIC DNA]</scope>
    <source>
        <strain evidence="4 5">DSM 104836</strain>
    </source>
</reference>
<dbReference type="SUPFAM" id="SSF55811">
    <property type="entry name" value="Nudix"/>
    <property type="match status" value="1"/>
</dbReference>
<keyword evidence="2" id="KW-0378">Hydrolase</keyword>
<evidence type="ECO:0000256" key="1">
    <source>
        <dbReference type="ARBA" id="ARBA00001946"/>
    </source>
</evidence>
<dbReference type="Pfam" id="PF00293">
    <property type="entry name" value="NUDIX"/>
    <property type="match status" value="1"/>
</dbReference>
<evidence type="ECO:0000313" key="4">
    <source>
        <dbReference type="EMBL" id="TCS66355.1"/>
    </source>
</evidence>
<dbReference type="PROSITE" id="PS00893">
    <property type="entry name" value="NUDIX_BOX"/>
    <property type="match status" value="1"/>
</dbReference>
<comment type="cofactor">
    <cofactor evidence="1">
        <name>Mg(2+)</name>
        <dbReference type="ChEBI" id="CHEBI:18420"/>
    </cofactor>
</comment>
<organism evidence="4 5">
    <name type="scientific">Primorskyibacter sedentarius</name>
    <dbReference type="NCBI Taxonomy" id="745311"/>
    <lineage>
        <taxon>Bacteria</taxon>
        <taxon>Pseudomonadati</taxon>
        <taxon>Pseudomonadota</taxon>
        <taxon>Alphaproteobacteria</taxon>
        <taxon>Rhodobacterales</taxon>
        <taxon>Roseobacteraceae</taxon>
        <taxon>Primorskyibacter</taxon>
    </lineage>
</organism>
<dbReference type="EMBL" id="SLZU01000002">
    <property type="protein sequence ID" value="TCS66355.1"/>
    <property type="molecule type" value="Genomic_DNA"/>
</dbReference>
<name>A0A4R3JMT6_9RHOB</name>
<dbReference type="PANTHER" id="PTHR43046:SF2">
    <property type="entry name" value="8-OXO-DGTP DIPHOSPHATASE-RELATED"/>
    <property type="match status" value="1"/>
</dbReference>
<evidence type="ECO:0000313" key="5">
    <source>
        <dbReference type="Proteomes" id="UP000295696"/>
    </source>
</evidence>
<protein>
    <submittedName>
        <fullName evidence="4">8-oxo-dGTP diphosphatase</fullName>
    </submittedName>
</protein>
<dbReference type="PANTHER" id="PTHR43046">
    <property type="entry name" value="GDP-MANNOSE MANNOSYL HYDROLASE"/>
    <property type="match status" value="1"/>
</dbReference>
<evidence type="ECO:0000259" key="3">
    <source>
        <dbReference type="PROSITE" id="PS51462"/>
    </source>
</evidence>
<dbReference type="Proteomes" id="UP000295696">
    <property type="component" value="Unassembled WGS sequence"/>
</dbReference>
<feature type="domain" description="Nudix hydrolase" evidence="3">
    <location>
        <begin position="1"/>
        <end position="130"/>
    </location>
</feature>
<comment type="caution">
    <text evidence="4">The sequence shown here is derived from an EMBL/GenBank/DDBJ whole genome shotgun (WGS) entry which is preliminary data.</text>
</comment>
<gene>
    <name evidence="4" type="ORF">EDD52_102172</name>
</gene>
<keyword evidence="5" id="KW-1185">Reference proteome</keyword>
<dbReference type="AlphaFoldDB" id="A0A4R3JMT6"/>
<dbReference type="GO" id="GO:0016787">
    <property type="term" value="F:hydrolase activity"/>
    <property type="evidence" value="ECO:0007669"/>
    <property type="project" value="UniProtKB-KW"/>
</dbReference>
<dbReference type="InterPro" id="IPR015797">
    <property type="entry name" value="NUDIX_hydrolase-like_dom_sf"/>
</dbReference>
<evidence type="ECO:0000256" key="2">
    <source>
        <dbReference type="ARBA" id="ARBA00022801"/>
    </source>
</evidence>
<dbReference type="InterPro" id="IPR020084">
    <property type="entry name" value="NUDIX_hydrolase_CS"/>
</dbReference>
<proteinExistence type="predicted"/>
<dbReference type="Gene3D" id="3.90.79.10">
    <property type="entry name" value="Nucleoside Triphosphate Pyrophosphohydrolase"/>
    <property type="match status" value="1"/>
</dbReference>
<dbReference type="PROSITE" id="PS51462">
    <property type="entry name" value="NUDIX"/>
    <property type="match status" value="1"/>
</dbReference>
<dbReference type="InterPro" id="IPR000086">
    <property type="entry name" value="NUDIX_hydrolase_dom"/>
</dbReference>
<accession>A0A4R3JMT6</accession>